<dbReference type="Pfam" id="PF00852">
    <property type="entry name" value="Glyco_transf_10"/>
    <property type="match status" value="1"/>
</dbReference>
<evidence type="ECO:0000256" key="1">
    <source>
        <dbReference type="ARBA" id="ARBA00008919"/>
    </source>
</evidence>
<evidence type="ECO:0000313" key="6">
    <source>
        <dbReference type="Proteomes" id="UP000595663"/>
    </source>
</evidence>
<dbReference type="InterPro" id="IPR055270">
    <property type="entry name" value="Glyco_tran_10_C"/>
</dbReference>
<sequence length="278" mass="33286">MMFVTMNWCLNLRRSKKWLILFESSVISPNNWNRESHRFFDKVFTWNDDLVDNKKYFKINFSHKFPKKKEEYRAGSRGFNNKKLCTLISGNKRVSHELELYSERVKTIRWFEKNTSGGVFEFYGVGWDDVITRNRYVNFLVKKMKILKLFFYKYKTYKGVVDNKKITLSGYKFAICYENAQMIPGYITEKIFDCFFAGCVPVYWGAPNVTDHIPEGCFIDRRKFNSHEELYLYLTEMTEDQYLDIQKNIECYIFSEKADPYRAEVFSNTLIGHILDEK</sequence>
<dbReference type="GO" id="GO:0016020">
    <property type="term" value="C:membrane"/>
    <property type="evidence" value="ECO:0007669"/>
    <property type="project" value="InterPro"/>
</dbReference>
<dbReference type="GO" id="GO:0046920">
    <property type="term" value="F:alpha-(1-&gt;3)-fucosyltransferase activity"/>
    <property type="evidence" value="ECO:0007669"/>
    <property type="project" value="TreeGrafter"/>
</dbReference>
<dbReference type="SUPFAM" id="SSF53756">
    <property type="entry name" value="UDP-Glycosyltransferase/glycogen phosphorylase"/>
    <property type="match status" value="1"/>
</dbReference>
<evidence type="ECO:0000256" key="3">
    <source>
        <dbReference type="ARBA" id="ARBA00022679"/>
    </source>
</evidence>
<dbReference type="EMBL" id="AP014545">
    <property type="protein sequence ID" value="BBB25219.1"/>
    <property type="molecule type" value="Genomic_DNA"/>
</dbReference>
<name>A0A7R6P1M0_9GAMM</name>
<dbReference type="PANTHER" id="PTHR11929">
    <property type="entry name" value="ALPHA- 1,3 -FUCOSYLTRANSFERASE"/>
    <property type="match status" value="1"/>
</dbReference>
<evidence type="ECO:0000256" key="2">
    <source>
        <dbReference type="ARBA" id="ARBA00022676"/>
    </source>
</evidence>
<dbReference type="AlphaFoldDB" id="A0A7R6P1M0"/>
<keyword evidence="3" id="KW-0808">Transferase</keyword>
<dbReference type="InterPro" id="IPR001503">
    <property type="entry name" value="Glyco_trans_10"/>
</dbReference>
<reference evidence="5 6" key="1">
    <citation type="journal article" date="2008" name="Int. J. Syst. Evol. Microbiol.">
        <title>Amphritea japonica sp. nov. and Amphritea balenae sp. nov., isolated from the sediment adjacent to sperm whale carcasses off Kagoshima, Japan.</title>
        <authorList>
            <person name="Miyazaki M."/>
            <person name="Nogi Y."/>
            <person name="Fujiwara Y."/>
            <person name="Kawato M."/>
            <person name="Nagahama T."/>
            <person name="Kubokawa K."/>
            <person name="Horikoshi K."/>
        </authorList>
    </citation>
    <scope>NUCLEOTIDE SEQUENCE [LARGE SCALE GENOMIC DNA]</scope>
    <source>
        <strain evidence="5 6">ATCC BAA-1530</strain>
    </source>
</reference>
<dbReference type="KEGG" id="ajp:AMJAP_0620"/>
<dbReference type="PANTHER" id="PTHR11929:SF194">
    <property type="entry name" value="ALPHA-(1,3)-FUCOSYLTRANSFERASE 10"/>
    <property type="match status" value="1"/>
</dbReference>
<evidence type="ECO:0000259" key="4">
    <source>
        <dbReference type="Pfam" id="PF00852"/>
    </source>
</evidence>
<accession>A0A7R6P1M0</accession>
<proteinExistence type="inferred from homology"/>
<keyword evidence="6" id="KW-1185">Reference proteome</keyword>
<dbReference type="InterPro" id="IPR038577">
    <property type="entry name" value="GT10-like_C_sf"/>
</dbReference>
<gene>
    <name evidence="5" type="ORF">AMJAP_0620</name>
</gene>
<dbReference type="Proteomes" id="UP000595663">
    <property type="component" value="Chromosome"/>
</dbReference>
<protein>
    <recommendedName>
        <fullName evidence="4">Fucosyltransferase C-terminal domain-containing protein</fullName>
    </recommendedName>
</protein>
<feature type="domain" description="Fucosyltransferase C-terminal" evidence="4">
    <location>
        <begin position="129"/>
        <end position="241"/>
    </location>
</feature>
<organism evidence="5 6">
    <name type="scientific">Amphritea japonica ATCC BAA-1530</name>
    <dbReference type="NCBI Taxonomy" id="1278309"/>
    <lineage>
        <taxon>Bacteria</taxon>
        <taxon>Pseudomonadati</taxon>
        <taxon>Pseudomonadota</taxon>
        <taxon>Gammaproteobacteria</taxon>
        <taxon>Oceanospirillales</taxon>
        <taxon>Oceanospirillaceae</taxon>
        <taxon>Amphritea</taxon>
    </lineage>
</organism>
<evidence type="ECO:0000313" key="5">
    <source>
        <dbReference type="EMBL" id="BBB25219.1"/>
    </source>
</evidence>
<keyword evidence="2" id="KW-0328">Glycosyltransferase</keyword>
<comment type="similarity">
    <text evidence="1">Belongs to the glycosyltransferase 10 family.</text>
</comment>
<dbReference type="Gene3D" id="3.40.50.11660">
    <property type="entry name" value="Glycosyl transferase family 10, C-terminal domain"/>
    <property type="match status" value="1"/>
</dbReference>